<dbReference type="InterPro" id="IPR004843">
    <property type="entry name" value="Calcineurin-like_PHP"/>
</dbReference>
<dbReference type="STRING" id="716816.BST96_11985"/>
<feature type="chain" id="PRO_5012643369" description="Calcineurin-like phosphoesterase domain-containing protein" evidence="3">
    <location>
        <begin position="24"/>
        <end position="367"/>
    </location>
</feature>
<dbReference type="KEGG" id="osg:BST96_11985"/>
<keyword evidence="2" id="KW-0378">Hydrolase</keyword>
<dbReference type="OrthoDB" id="9809781at2"/>
<evidence type="ECO:0000256" key="2">
    <source>
        <dbReference type="ARBA" id="ARBA00022801"/>
    </source>
</evidence>
<dbReference type="InterPro" id="IPR051558">
    <property type="entry name" value="Metallophosphoesterase_PAP"/>
</dbReference>
<keyword evidence="6" id="KW-1185">Reference proteome</keyword>
<evidence type="ECO:0000313" key="5">
    <source>
        <dbReference type="EMBL" id="ARN74775.1"/>
    </source>
</evidence>
<dbReference type="RefSeq" id="WP_085758936.1">
    <property type="nucleotide sequence ID" value="NZ_CP019343.1"/>
</dbReference>
<evidence type="ECO:0000256" key="3">
    <source>
        <dbReference type="SAM" id="SignalP"/>
    </source>
</evidence>
<dbReference type="PANTHER" id="PTHR10161:SF14">
    <property type="entry name" value="TARTRATE-RESISTANT ACID PHOSPHATASE TYPE 5"/>
    <property type="match status" value="1"/>
</dbReference>
<keyword evidence="1 3" id="KW-0732">Signal</keyword>
<dbReference type="Gene3D" id="3.60.21.10">
    <property type="match status" value="1"/>
</dbReference>
<dbReference type="Pfam" id="PF00149">
    <property type="entry name" value="Metallophos"/>
    <property type="match status" value="1"/>
</dbReference>
<organism evidence="5 6">
    <name type="scientific">Oceanicoccus sagamiensis</name>
    <dbReference type="NCBI Taxonomy" id="716816"/>
    <lineage>
        <taxon>Bacteria</taxon>
        <taxon>Pseudomonadati</taxon>
        <taxon>Pseudomonadota</taxon>
        <taxon>Gammaproteobacteria</taxon>
        <taxon>Cellvibrionales</taxon>
        <taxon>Spongiibacteraceae</taxon>
        <taxon>Oceanicoccus</taxon>
    </lineage>
</organism>
<accession>A0A1X9NFX7</accession>
<feature type="signal peptide" evidence="3">
    <location>
        <begin position="1"/>
        <end position="23"/>
    </location>
</feature>
<evidence type="ECO:0000256" key="1">
    <source>
        <dbReference type="ARBA" id="ARBA00022729"/>
    </source>
</evidence>
<reference evidence="5 6" key="1">
    <citation type="submission" date="2016-11" db="EMBL/GenBank/DDBJ databases">
        <title>Trade-off between light-utilization and light-protection in marine flavobacteria.</title>
        <authorList>
            <person name="Kumagai Y."/>
        </authorList>
    </citation>
    <scope>NUCLEOTIDE SEQUENCE [LARGE SCALE GENOMIC DNA]</scope>
    <source>
        <strain evidence="5 6">NBRC 107125</strain>
    </source>
</reference>
<proteinExistence type="predicted"/>
<dbReference type="AlphaFoldDB" id="A0A1X9NFX7"/>
<dbReference type="SUPFAM" id="SSF56300">
    <property type="entry name" value="Metallo-dependent phosphatases"/>
    <property type="match status" value="1"/>
</dbReference>
<protein>
    <recommendedName>
        <fullName evidence="4">Calcineurin-like phosphoesterase domain-containing protein</fullName>
    </recommendedName>
</protein>
<evidence type="ECO:0000259" key="4">
    <source>
        <dbReference type="Pfam" id="PF00149"/>
    </source>
</evidence>
<dbReference type="GO" id="GO:0016787">
    <property type="term" value="F:hydrolase activity"/>
    <property type="evidence" value="ECO:0007669"/>
    <property type="project" value="UniProtKB-KW"/>
</dbReference>
<name>A0A1X9NFX7_9GAMM</name>
<evidence type="ECO:0000313" key="6">
    <source>
        <dbReference type="Proteomes" id="UP000193450"/>
    </source>
</evidence>
<dbReference type="PANTHER" id="PTHR10161">
    <property type="entry name" value="TARTRATE-RESISTANT ACID PHOSPHATASE TYPE 5"/>
    <property type="match status" value="1"/>
</dbReference>
<gene>
    <name evidence="5" type="ORF">BST96_11985</name>
</gene>
<dbReference type="EMBL" id="CP019343">
    <property type="protein sequence ID" value="ARN74775.1"/>
    <property type="molecule type" value="Genomic_DNA"/>
</dbReference>
<dbReference type="Proteomes" id="UP000193450">
    <property type="component" value="Chromosome"/>
</dbReference>
<dbReference type="PROSITE" id="PS51257">
    <property type="entry name" value="PROKAR_LIPOPROTEIN"/>
    <property type="match status" value="1"/>
</dbReference>
<feature type="domain" description="Calcineurin-like phosphoesterase" evidence="4">
    <location>
        <begin position="46"/>
        <end position="245"/>
    </location>
</feature>
<dbReference type="InterPro" id="IPR029052">
    <property type="entry name" value="Metallo-depent_PP-like"/>
</dbReference>
<sequence>MRLKVTGLCLIVLLSACSTNKPANTSPYINAELAQVSPQTAPLKQRILLLGDAGHSAIDPLQPSLEKAINRATLAPEKTTVVMLGDNIYFFGFPNKDEDEQYSASQLEDISHLEAQLQIAKRSGAEMYIVPGNHDWYADQVDSQAQYIEDYARDNQLQAEFAPHRVNADPLPEIIHRDGISIVFLDSQWLIKAEETSYQQAIEHLEQLLQTTARDYPDNLLLLTAHHPMETMGPHNGYYTHRGYQFAMFMLELFRENDQDIEHPRYQRMINDMERLLADKKSVFAAGHDHSLQVFKDPEGNGPQYRLVSGAANTSKVSGVGTSDTTDFALSQEGFMELDILANGILLKVYDIYNEQPVHQQWLWQPE</sequence>